<dbReference type="PROSITE" id="PS00687">
    <property type="entry name" value="ALDEHYDE_DEHYDR_GLU"/>
    <property type="match status" value="1"/>
</dbReference>
<protein>
    <submittedName>
        <fullName evidence="6">Aldehyde dehydrogenase</fullName>
        <ecNumber evidence="6">1.2.1.-</ecNumber>
    </submittedName>
</protein>
<dbReference type="Gene3D" id="3.40.605.10">
    <property type="entry name" value="Aldehyde Dehydrogenase, Chain A, domain 1"/>
    <property type="match status" value="1"/>
</dbReference>
<dbReference type="AlphaFoldDB" id="Q0RQX6"/>
<dbReference type="InterPro" id="IPR029510">
    <property type="entry name" value="Ald_DH_CS_GLU"/>
</dbReference>
<feature type="active site" evidence="3">
    <location>
        <position position="256"/>
    </location>
</feature>
<dbReference type="PANTHER" id="PTHR42804:SF1">
    <property type="entry name" value="ALDEHYDE DEHYDROGENASE-RELATED"/>
    <property type="match status" value="1"/>
</dbReference>
<dbReference type="Proteomes" id="UP000000657">
    <property type="component" value="Chromosome"/>
</dbReference>
<dbReference type="Pfam" id="PF00171">
    <property type="entry name" value="Aldedh"/>
    <property type="match status" value="1"/>
</dbReference>
<dbReference type="PANTHER" id="PTHR42804">
    <property type="entry name" value="ALDEHYDE DEHYDROGENASE"/>
    <property type="match status" value="1"/>
</dbReference>
<dbReference type="SUPFAM" id="SSF53720">
    <property type="entry name" value="ALDH-like"/>
    <property type="match status" value="1"/>
</dbReference>
<dbReference type="GO" id="GO:0016620">
    <property type="term" value="F:oxidoreductase activity, acting on the aldehyde or oxo group of donors, NAD or NADP as acceptor"/>
    <property type="evidence" value="ECO:0007669"/>
    <property type="project" value="InterPro"/>
</dbReference>
<evidence type="ECO:0000313" key="6">
    <source>
        <dbReference type="EMBL" id="CAJ60047.1"/>
    </source>
</evidence>
<sequence>MIDQSELIINGELVAARSGRTFDNANPATEELLGVAADAGPVDLDAAVAAARHRFDEGAWSADPAFRAHCLRQLQTALQARIEQVREVLIAETGCTLSLSRLMQVEPVIADIAYVADLAESYEYEQALPDTTTLMGPASRIVRREPVGVVGAITPWNFPLMLNLVKVTGALAAGNTVVLKPAPDTPWTAALLGRIALEDTDLPPGVFNVVTSADHGIGAQLTAHRDVDLITFTGSTSTGRAVMASAAGTVKRTFLELGGKSASIVLDDADLGAVVGLAASHICFHAGQGCALATRILVPRSRYTEAVDAAEAAVRAFPYGDPMDPANMMGPLISDRQRARVLDYINVGRSEAKLVCGGDRSPRHDRGFYVEPTLFVDVDPDARIAQEEIFGPVVTVLPFDDDDDAVAIANNSIYGLSGVVSSGSVERAMAVARRLRTGTVAINNAHWLAPDSPFGGYKQSGLGRENGIPGFESFLEIKTIGYPPA</sequence>
<feature type="domain" description="Aldehyde dehydrogenase" evidence="5">
    <location>
        <begin position="16"/>
        <end position="480"/>
    </location>
</feature>
<dbReference type="Gene3D" id="3.40.309.10">
    <property type="entry name" value="Aldehyde Dehydrogenase, Chain A, domain 2"/>
    <property type="match status" value="1"/>
</dbReference>
<dbReference type="InterPro" id="IPR016161">
    <property type="entry name" value="Ald_DH/histidinol_DH"/>
</dbReference>
<dbReference type="eggNOG" id="COG1012">
    <property type="taxonomic scope" value="Bacteria"/>
</dbReference>
<evidence type="ECO:0000256" key="1">
    <source>
        <dbReference type="ARBA" id="ARBA00009986"/>
    </source>
</evidence>
<keyword evidence="7" id="KW-1185">Reference proteome</keyword>
<evidence type="ECO:0000256" key="4">
    <source>
        <dbReference type="RuleBase" id="RU003345"/>
    </source>
</evidence>
<dbReference type="InterPro" id="IPR016162">
    <property type="entry name" value="Ald_DH_N"/>
</dbReference>
<dbReference type="InterPro" id="IPR016163">
    <property type="entry name" value="Ald_DH_C"/>
</dbReference>
<dbReference type="STRING" id="326424.FRAAL1388"/>
<evidence type="ECO:0000313" key="7">
    <source>
        <dbReference type="Proteomes" id="UP000000657"/>
    </source>
</evidence>
<name>Q0RQX6_FRAAA</name>
<keyword evidence="2 4" id="KW-0560">Oxidoreductase</keyword>
<organism evidence="6 7">
    <name type="scientific">Frankia alni (strain DSM 45986 / CECT 9034 / ACN14a)</name>
    <dbReference type="NCBI Taxonomy" id="326424"/>
    <lineage>
        <taxon>Bacteria</taxon>
        <taxon>Bacillati</taxon>
        <taxon>Actinomycetota</taxon>
        <taxon>Actinomycetes</taxon>
        <taxon>Frankiales</taxon>
        <taxon>Frankiaceae</taxon>
        <taxon>Frankia</taxon>
    </lineage>
</organism>
<dbReference type="RefSeq" id="WP_011602584.1">
    <property type="nucleotide sequence ID" value="NC_008278.1"/>
</dbReference>
<comment type="similarity">
    <text evidence="1 4">Belongs to the aldehyde dehydrogenase family.</text>
</comment>
<dbReference type="InterPro" id="IPR015590">
    <property type="entry name" value="Aldehyde_DH_dom"/>
</dbReference>
<dbReference type="OrthoDB" id="6882680at2"/>
<proteinExistence type="inferred from homology"/>
<dbReference type="KEGG" id="fal:FRAAL1388"/>
<evidence type="ECO:0000259" key="5">
    <source>
        <dbReference type="Pfam" id="PF00171"/>
    </source>
</evidence>
<gene>
    <name evidence="6" type="ordered locus">FRAAL1388</name>
</gene>
<evidence type="ECO:0000256" key="3">
    <source>
        <dbReference type="PROSITE-ProRule" id="PRU10007"/>
    </source>
</evidence>
<dbReference type="HOGENOM" id="CLU_005391_0_0_11"/>
<dbReference type="CDD" id="cd07089">
    <property type="entry name" value="ALDH_CddD-AldA-like"/>
    <property type="match status" value="1"/>
</dbReference>
<evidence type="ECO:0000256" key="2">
    <source>
        <dbReference type="ARBA" id="ARBA00023002"/>
    </source>
</evidence>
<dbReference type="FunFam" id="3.40.605.10:FF:000007">
    <property type="entry name" value="NAD/NADP-dependent betaine aldehyde dehydrogenase"/>
    <property type="match status" value="1"/>
</dbReference>
<dbReference type="EMBL" id="CT573213">
    <property type="protein sequence ID" value="CAJ60047.1"/>
    <property type="molecule type" value="Genomic_DNA"/>
</dbReference>
<reference evidence="6 7" key="1">
    <citation type="journal article" date="2007" name="Genome Res.">
        <title>Genome characteristics of facultatively symbiotic Frankia sp. strains reflect host range and host plant biogeography.</title>
        <authorList>
            <person name="Normand P."/>
            <person name="Lapierre P."/>
            <person name="Tisa L.S."/>
            <person name="Gogarten J.P."/>
            <person name="Alloisio N."/>
            <person name="Bagnarol E."/>
            <person name="Bassi C.A."/>
            <person name="Berry A.M."/>
            <person name="Bickhart D.M."/>
            <person name="Choisne N."/>
            <person name="Couloux A."/>
            <person name="Cournoyer B."/>
            <person name="Cruveiller S."/>
            <person name="Daubin V."/>
            <person name="Demange N."/>
            <person name="Francino M.P."/>
            <person name="Goltsman E."/>
            <person name="Huang Y."/>
            <person name="Kopp O.R."/>
            <person name="Labarre L."/>
            <person name="Lapidus A."/>
            <person name="Lavire C."/>
            <person name="Marechal J."/>
            <person name="Martinez M."/>
            <person name="Mastronunzio J.E."/>
            <person name="Mullin B.C."/>
            <person name="Niemann J."/>
            <person name="Pujic P."/>
            <person name="Rawnsley T."/>
            <person name="Rouy Z."/>
            <person name="Schenowitz C."/>
            <person name="Sellstedt A."/>
            <person name="Tavares F."/>
            <person name="Tomkins J.P."/>
            <person name="Vallenet D."/>
            <person name="Valverde C."/>
            <person name="Wall L.G."/>
            <person name="Wang Y."/>
            <person name="Medigue C."/>
            <person name="Benson D.R."/>
        </authorList>
    </citation>
    <scope>NUCLEOTIDE SEQUENCE [LARGE SCALE GENOMIC DNA]</scope>
    <source>
        <strain evidence="7">DSM 45986 / CECT 9034 / ACN14a</strain>
    </source>
</reference>
<dbReference type="EC" id="1.2.1.-" evidence="6"/>
<accession>Q0RQX6</accession>